<dbReference type="EMBL" id="OP349053">
    <property type="protein sequence ID" value="UZC83378.1"/>
    <property type="molecule type" value="Genomic_RNA"/>
</dbReference>
<accession>A0A9E7VEL8</accession>
<reference evidence="1" key="1">
    <citation type="submission" date="2022-08" db="EMBL/GenBank/DDBJ databases">
        <authorList>
            <person name="Izraeli Y."/>
        </authorList>
    </citation>
    <scope>NUCLEOTIDE SEQUENCE</scope>
    <source>
        <strain evidence="1">K119</strain>
    </source>
</reference>
<evidence type="ECO:0000313" key="1">
    <source>
        <dbReference type="EMBL" id="UZC83378.1"/>
    </source>
</evidence>
<sequence>MDALFEQYTLVGEYFLTNYAAYSPEELDDEQRQLPVPRIPMLRVSVIDVCRNETIQRNLRRELNDGRLKADDYLFTPNILFGNVFDFYTNFLVTIHRPLSIVGYDVDETLVTYQKNIRLQELFGESTTPSIGTIDQELDDGVSTHSEEINQVNVEMSEEEFIRQFIYDGIQFQFDTMFRILNGKVVYTVDELFRCFNLIPKDVGRKLQLPLPRCASFTKTYLQDGRVRSSREYNEMLVAVVDGGDSSRVERELSFTLRKILKGDMYVKAKSRLITIKPVQCRRVMNVETRAAFHINGVLLASIVLLYENKLNPRVCNMSYEIITSYLIGRGGYMGLDTQFYTIYKNQRYELNLSEIFKTFLEIDWVLVWWNYLSNIETREVNSYIQLWCIVLILRSGDMKRLNDRVDNSAIRITNPNSFKEFEKGAVLTRDEFLEEFNKILIRPQNPKSGKSPQVTYMFPPGLGSVDADMLVCQDVRQTRLLMYFTAAMLENMYTPLEIVRMFNLLDA</sequence>
<proteinExistence type="predicted"/>
<protein>
    <submittedName>
        <fullName evidence="1">Uncharacterized protein</fullName>
    </submittedName>
</protein>
<name>A0A9E7VEL8_9REOV</name>
<organism evidence="1">
    <name type="scientific">Anagyrus vladimiri reovirus</name>
    <dbReference type="NCBI Taxonomy" id="2992174"/>
    <lineage>
        <taxon>Viruses</taxon>
        <taxon>Riboviria</taxon>
        <taxon>Orthornavirae</taxon>
        <taxon>Duplornaviricota</taxon>
        <taxon>Resentoviricetes</taxon>
        <taxon>Reovirales</taxon>
    </lineage>
</organism>